<dbReference type="InterPro" id="IPR041657">
    <property type="entry name" value="HTH_17"/>
</dbReference>
<dbReference type="SUPFAM" id="SSF46955">
    <property type="entry name" value="Putative DNA-binding domain"/>
    <property type="match status" value="1"/>
</dbReference>
<sequence length="63" mass="7238">VIMQKKRYLNVKEAAEHLTVEVSTVRSWIFQGKIPVKRIGRCVRIEDSIIEKILDSGLESLGR</sequence>
<proteinExistence type="predicted"/>
<dbReference type="GO" id="GO:0003677">
    <property type="term" value="F:DNA binding"/>
    <property type="evidence" value="ECO:0007669"/>
    <property type="project" value="InterPro"/>
</dbReference>
<dbReference type="AlphaFoldDB" id="A0A382KKV8"/>
<organism evidence="2">
    <name type="scientific">marine metagenome</name>
    <dbReference type="NCBI Taxonomy" id="408172"/>
    <lineage>
        <taxon>unclassified sequences</taxon>
        <taxon>metagenomes</taxon>
        <taxon>ecological metagenomes</taxon>
    </lineage>
</organism>
<dbReference type="Pfam" id="PF12728">
    <property type="entry name" value="HTH_17"/>
    <property type="match status" value="1"/>
</dbReference>
<protein>
    <recommendedName>
        <fullName evidence="1">Helix-turn-helix domain-containing protein</fullName>
    </recommendedName>
</protein>
<dbReference type="InterPro" id="IPR009061">
    <property type="entry name" value="DNA-bd_dom_put_sf"/>
</dbReference>
<dbReference type="EMBL" id="UINC01080750">
    <property type="protein sequence ID" value="SVC23982.1"/>
    <property type="molecule type" value="Genomic_DNA"/>
</dbReference>
<feature type="domain" description="Helix-turn-helix" evidence="1">
    <location>
        <begin position="8"/>
        <end position="52"/>
    </location>
</feature>
<dbReference type="InterPro" id="IPR010093">
    <property type="entry name" value="SinI_DNA-bd"/>
</dbReference>
<feature type="non-terminal residue" evidence="2">
    <location>
        <position position="1"/>
    </location>
</feature>
<reference evidence="2" key="1">
    <citation type="submission" date="2018-05" db="EMBL/GenBank/DDBJ databases">
        <authorList>
            <person name="Lanie J.A."/>
            <person name="Ng W.-L."/>
            <person name="Kazmierczak K.M."/>
            <person name="Andrzejewski T.M."/>
            <person name="Davidsen T.M."/>
            <person name="Wayne K.J."/>
            <person name="Tettelin H."/>
            <person name="Glass J.I."/>
            <person name="Rusch D."/>
            <person name="Podicherti R."/>
            <person name="Tsui H.-C.T."/>
            <person name="Winkler M.E."/>
        </authorList>
    </citation>
    <scope>NUCLEOTIDE SEQUENCE</scope>
</reference>
<dbReference type="Gene3D" id="1.10.1660.10">
    <property type="match status" value="1"/>
</dbReference>
<dbReference type="NCBIfam" id="TIGR01764">
    <property type="entry name" value="excise"/>
    <property type="match status" value="1"/>
</dbReference>
<name>A0A382KKV8_9ZZZZ</name>
<evidence type="ECO:0000313" key="2">
    <source>
        <dbReference type="EMBL" id="SVC23982.1"/>
    </source>
</evidence>
<evidence type="ECO:0000259" key="1">
    <source>
        <dbReference type="Pfam" id="PF12728"/>
    </source>
</evidence>
<accession>A0A382KKV8</accession>
<gene>
    <name evidence="2" type="ORF">METZ01_LOCUS276836</name>
</gene>